<name>A0ABS0CX33_9NOCA</name>
<comment type="caution">
    <text evidence="2">The sequence shown here is derived from an EMBL/GenBank/DDBJ whole genome shotgun (WGS) entry which is preliminary data.</text>
</comment>
<protein>
    <recommendedName>
        <fullName evidence="4">PE-PGRS family protein</fullName>
    </recommendedName>
</protein>
<accession>A0ABS0CX33</accession>
<dbReference type="Proteomes" id="UP000702209">
    <property type="component" value="Unassembled WGS sequence"/>
</dbReference>
<evidence type="ECO:0000313" key="2">
    <source>
        <dbReference type="EMBL" id="MBF6301156.1"/>
    </source>
</evidence>
<evidence type="ECO:0000256" key="1">
    <source>
        <dbReference type="SAM" id="MobiDB-lite"/>
    </source>
</evidence>
<evidence type="ECO:0008006" key="4">
    <source>
        <dbReference type="Google" id="ProtNLM"/>
    </source>
</evidence>
<dbReference type="RefSeq" id="WP_195132384.1">
    <property type="nucleotide sequence ID" value="NZ_JADLQX010000024.1"/>
</dbReference>
<feature type="region of interest" description="Disordered" evidence="1">
    <location>
        <begin position="241"/>
        <end position="278"/>
    </location>
</feature>
<feature type="region of interest" description="Disordered" evidence="1">
    <location>
        <begin position="1"/>
        <end position="27"/>
    </location>
</feature>
<organism evidence="2 3">
    <name type="scientific">Nocardia amamiensis</name>
    <dbReference type="NCBI Taxonomy" id="404578"/>
    <lineage>
        <taxon>Bacteria</taxon>
        <taxon>Bacillati</taxon>
        <taxon>Actinomycetota</taxon>
        <taxon>Actinomycetes</taxon>
        <taxon>Mycobacteriales</taxon>
        <taxon>Nocardiaceae</taxon>
        <taxon>Nocardia</taxon>
    </lineage>
</organism>
<dbReference type="EMBL" id="JADLQX010000024">
    <property type="protein sequence ID" value="MBF6301156.1"/>
    <property type="molecule type" value="Genomic_DNA"/>
</dbReference>
<evidence type="ECO:0000313" key="3">
    <source>
        <dbReference type="Proteomes" id="UP000702209"/>
    </source>
</evidence>
<sequence>MTFPPGASFDPTPYGVSAGSSVPGMSGRTQDAITDQLKATVGDGRWGQIEGGIVAIIAAAIAAILGGFGTVIDAIFGTVDNSYVADLPIINDHSQSITTLQEQIEQMILQGLAIKFESNGTYYPNPELLSVDIIVIGAGAGGASGRWDVIPDNRRGGGGGGGGGEVHLSIPASLLPVSGGVFVPIPITIGAAGAGGTGSPSPGTGGGNTSFGSYVIGGGGQGGTGGGVNVNGVGGQGGAGMIPGGNGGNGGGFTGAGTTQVPPTAGTHSTSAYDLHGGGGGGGGGGGIGSTSGAVPGASGGIGGASAGGASNGAAGTAPSSIVATGGGGGAGSNAESGVAGGAGAFPAGGGGGGGGGNGAGNNGAGGAGGNGVLFVIERLS</sequence>
<reference evidence="2 3" key="1">
    <citation type="submission" date="2020-10" db="EMBL/GenBank/DDBJ databases">
        <title>Identification of Nocardia species via Next-generation sequencing and recognition of intraspecies genetic diversity.</title>
        <authorList>
            <person name="Li P."/>
            <person name="Li P."/>
            <person name="Lu B."/>
        </authorList>
    </citation>
    <scope>NUCLEOTIDE SEQUENCE [LARGE SCALE GENOMIC DNA]</scope>
    <source>
        <strain evidence="2 3">BJ06-0157</strain>
    </source>
</reference>
<gene>
    <name evidence="2" type="ORF">IU459_26960</name>
</gene>
<keyword evidence="3" id="KW-1185">Reference proteome</keyword>
<proteinExistence type="predicted"/>
<feature type="compositionally biased region" description="Gly residues" evidence="1">
    <location>
        <begin position="241"/>
        <end position="255"/>
    </location>
</feature>